<comment type="caution">
    <text evidence="1">The sequence shown here is derived from an EMBL/GenBank/DDBJ whole genome shotgun (WGS) entry which is preliminary data.</text>
</comment>
<dbReference type="Proteomes" id="UP001055811">
    <property type="component" value="Linkage Group LG04"/>
</dbReference>
<proteinExistence type="predicted"/>
<organism evidence="1 2">
    <name type="scientific">Cichorium intybus</name>
    <name type="common">Chicory</name>
    <dbReference type="NCBI Taxonomy" id="13427"/>
    <lineage>
        <taxon>Eukaryota</taxon>
        <taxon>Viridiplantae</taxon>
        <taxon>Streptophyta</taxon>
        <taxon>Embryophyta</taxon>
        <taxon>Tracheophyta</taxon>
        <taxon>Spermatophyta</taxon>
        <taxon>Magnoliopsida</taxon>
        <taxon>eudicotyledons</taxon>
        <taxon>Gunneridae</taxon>
        <taxon>Pentapetalae</taxon>
        <taxon>asterids</taxon>
        <taxon>campanulids</taxon>
        <taxon>Asterales</taxon>
        <taxon>Asteraceae</taxon>
        <taxon>Cichorioideae</taxon>
        <taxon>Cichorieae</taxon>
        <taxon>Cichoriinae</taxon>
        <taxon>Cichorium</taxon>
    </lineage>
</organism>
<reference evidence="2" key="1">
    <citation type="journal article" date="2022" name="Mol. Ecol. Resour.">
        <title>The genomes of chicory, endive, great burdock and yacon provide insights into Asteraceae palaeo-polyploidization history and plant inulin production.</title>
        <authorList>
            <person name="Fan W."/>
            <person name="Wang S."/>
            <person name="Wang H."/>
            <person name="Wang A."/>
            <person name="Jiang F."/>
            <person name="Liu H."/>
            <person name="Zhao H."/>
            <person name="Xu D."/>
            <person name="Zhang Y."/>
        </authorList>
    </citation>
    <scope>NUCLEOTIDE SEQUENCE [LARGE SCALE GENOMIC DNA]</scope>
    <source>
        <strain evidence="2">cv. Punajuju</strain>
    </source>
</reference>
<dbReference type="EMBL" id="CM042012">
    <property type="protein sequence ID" value="KAI3752775.1"/>
    <property type="molecule type" value="Genomic_DNA"/>
</dbReference>
<sequence length="86" mass="9907">MRSLHERISMEEAAIFVLLLVALQVQRIYTAEIDVITDSRFLTERDTLVSPTGVFELGFFRPESSENKYIGVMEHAVFCRDVDVRV</sequence>
<keyword evidence="2" id="KW-1185">Reference proteome</keyword>
<accession>A0ACB9E1Q9</accession>
<gene>
    <name evidence="1" type="ORF">L2E82_24812</name>
</gene>
<protein>
    <submittedName>
        <fullName evidence="1">Uncharacterized protein</fullName>
    </submittedName>
</protein>
<evidence type="ECO:0000313" key="1">
    <source>
        <dbReference type="EMBL" id="KAI3752775.1"/>
    </source>
</evidence>
<name>A0ACB9E1Q9_CICIN</name>
<reference evidence="1 2" key="2">
    <citation type="journal article" date="2022" name="Mol. Ecol. Resour.">
        <title>The genomes of chicory, endive, great burdock and yacon provide insights into Asteraceae paleo-polyploidization history and plant inulin production.</title>
        <authorList>
            <person name="Fan W."/>
            <person name="Wang S."/>
            <person name="Wang H."/>
            <person name="Wang A."/>
            <person name="Jiang F."/>
            <person name="Liu H."/>
            <person name="Zhao H."/>
            <person name="Xu D."/>
            <person name="Zhang Y."/>
        </authorList>
    </citation>
    <scope>NUCLEOTIDE SEQUENCE [LARGE SCALE GENOMIC DNA]</scope>
    <source>
        <strain evidence="2">cv. Punajuju</strain>
        <tissue evidence="1">Leaves</tissue>
    </source>
</reference>
<evidence type="ECO:0000313" key="2">
    <source>
        <dbReference type="Proteomes" id="UP001055811"/>
    </source>
</evidence>